<feature type="region of interest" description="Disordered" evidence="1">
    <location>
        <begin position="358"/>
        <end position="387"/>
    </location>
</feature>
<protein>
    <submittedName>
        <fullName evidence="2">Uncharacterized protein</fullName>
    </submittedName>
</protein>
<dbReference type="OrthoDB" id="345996at2157"/>
<dbReference type="RefSeq" id="WP_092733086.1">
    <property type="nucleotide sequence ID" value="NZ_FNPC01000006.1"/>
</dbReference>
<evidence type="ECO:0000313" key="2">
    <source>
        <dbReference type="EMBL" id="SDY52314.1"/>
    </source>
</evidence>
<keyword evidence="3" id="KW-1185">Reference proteome</keyword>
<evidence type="ECO:0000313" key="3">
    <source>
        <dbReference type="Proteomes" id="UP000199079"/>
    </source>
</evidence>
<proteinExistence type="predicted"/>
<gene>
    <name evidence="2" type="ORF">SAMN05216564_10646</name>
</gene>
<sequence length="387" mass="44686">MSRIDDRIEDYRSRLHQEDRDRFDEQYNDAYDELDENAIYDELDTTYEREEEHLEIVTAIASAFHHKPIADGYETGYRFAFTEPLEEQNSVEVGEEEVKNGDVILAKEDDGSAKVCIVECKSGGAAGRDWAKKLEQIEEVVGTDKYREVLRDQLGVDEIVFEQYVVCGKLTQIVSMDYDRIDNDLDIPPNYAFWGYDLGDQQIVQVHGNVRDQRLAGEVNDSMDAGKVENPIEFTFSDHPLTQLKALAERLINTKRKEEDPHPFEFSRSGFYDAFDDELQVGFTGDVRDKLVEQRVDSLLETGRDVGFLTSEPDRLNSSRDYRILFQGQSIKAAKQAAEDKYLEHKTEVKWKERAFEDVKSDFQPQQTRLGEWDSEHDDEEDGGENE</sequence>
<dbReference type="AlphaFoldDB" id="A0A1H3KL74"/>
<reference evidence="3" key="1">
    <citation type="submission" date="2016-10" db="EMBL/GenBank/DDBJ databases">
        <authorList>
            <person name="Varghese N."/>
            <person name="Submissions S."/>
        </authorList>
    </citation>
    <scope>NUCLEOTIDE SEQUENCE [LARGE SCALE GENOMIC DNA]</scope>
    <source>
        <strain evidence="3">DC30,IBRC 10041,KCTC 4046</strain>
    </source>
</reference>
<feature type="compositionally biased region" description="Acidic residues" evidence="1">
    <location>
        <begin position="373"/>
        <end position="387"/>
    </location>
</feature>
<dbReference type="EMBL" id="FNPC01000006">
    <property type="protein sequence ID" value="SDY52314.1"/>
    <property type="molecule type" value="Genomic_DNA"/>
</dbReference>
<organism evidence="2 3">
    <name type="scientific">Halopenitus persicus</name>
    <dbReference type="NCBI Taxonomy" id="1048396"/>
    <lineage>
        <taxon>Archaea</taxon>
        <taxon>Methanobacteriati</taxon>
        <taxon>Methanobacteriota</taxon>
        <taxon>Stenosarchaea group</taxon>
        <taxon>Halobacteria</taxon>
        <taxon>Halobacteriales</taxon>
        <taxon>Haloferacaceae</taxon>
        <taxon>Halopenitus</taxon>
    </lineage>
</organism>
<dbReference type="Proteomes" id="UP000199079">
    <property type="component" value="Unassembled WGS sequence"/>
</dbReference>
<accession>A0A1H3KL74</accession>
<evidence type="ECO:0000256" key="1">
    <source>
        <dbReference type="SAM" id="MobiDB-lite"/>
    </source>
</evidence>
<name>A0A1H3KL74_9EURY</name>